<feature type="region of interest" description="Disordered" evidence="2">
    <location>
        <begin position="128"/>
        <end position="161"/>
    </location>
</feature>
<dbReference type="EMBL" id="BK015446">
    <property type="protein sequence ID" value="DAE07162.1"/>
    <property type="molecule type" value="Genomic_DNA"/>
</dbReference>
<accession>A0A8S5PJT5</accession>
<evidence type="ECO:0000256" key="2">
    <source>
        <dbReference type="SAM" id="MobiDB-lite"/>
    </source>
</evidence>
<protein>
    <submittedName>
        <fullName evidence="3">Uncharacterized protein</fullName>
    </submittedName>
</protein>
<feature type="coiled-coil region" evidence="1">
    <location>
        <begin position="161"/>
        <end position="188"/>
    </location>
</feature>
<name>A0A8S5PJT5_9CAUD</name>
<keyword evidence="1" id="KW-0175">Coiled coil</keyword>
<reference evidence="3" key="1">
    <citation type="journal article" date="2021" name="Proc. Natl. Acad. Sci. U.S.A.">
        <title>A Catalog of Tens of Thousands of Viruses from Human Metagenomes Reveals Hidden Associations with Chronic Diseases.</title>
        <authorList>
            <person name="Tisza M.J."/>
            <person name="Buck C.B."/>
        </authorList>
    </citation>
    <scope>NUCLEOTIDE SEQUENCE</scope>
    <source>
        <strain evidence="3">CtsK93</strain>
    </source>
</reference>
<sequence>MALRNNPYLPLYIQDFMTDEKLAECSPHATGVYIRIMCLLHKCEIYGKFLLNQNYKQSSNQIFNFACNFARHLPYTTEEIERGLIELINNHVLYIEGDYLCQKRMVKDGEISLKRVLAGSKGGNPNLKKSKVCLTKSPSKSSSKNEAKLQANSDNEIDNEIDNDININDNIENKKEGLREEEKEKKKKLTFSEDVEYLYSLYPSKCPKRNMGTGKSSNDKKKLESLLKTMPKEELEFTIKSYVEESLRNDSFLKNFSTLLNNLPDMGYLKEQPIIKAQTSKYR</sequence>
<evidence type="ECO:0000256" key="1">
    <source>
        <dbReference type="SAM" id="Coils"/>
    </source>
</evidence>
<organism evidence="3">
    <name type="scientific">Myoviridae sp. ctsK93</name>
    <dbReference type="NCBI Taxonomy" id="2825190"/>
    <lineage>
        <taxon>Viruses</taxon>
        <taxon>Duplodnaviria</taxon>
        <taxon>Heunggongvirae</taxon>
        <taxon>Uroviricota</taxon>
        <taxon>Caudoviricetes</taxon>
    </lineage>
</organism>
<evidence type="ECO:0000313" key="3">
    <source>
        <dbReference type="EMBL" id="DAE07162.1"/>
    </source>
</evidence>
<proteinExistence type="predicted"/>